<protein>
    <recommendedName>
        <fullName evidence="2">Phospholipid scramblase</fullName>
    </recommendedName>
</protein>
<name>A0A2A6C189_PRIPA</name>
<dbReference type="GO" id="GO:0005886">
    <property type="term" value="C:plasma membrane"/>
    <property type="evidence" value="ECO:0000318"/>
    <property type="project" value="GO_Central"/>
</dbReference>
<evidence type="ECO:0000256" key="2">
    <source>
        <dbReference type="RuleBase" id="RU363116"/>
    </source>
</evidence>
<dbReference type="GO" id="GO:0017128">
    <property type="term" value="F:phospholipid scramblase activity"/>
    <property type="evidence" value="ECO:0000318"/>
    <property type="project" value="GO_Central"/>
</dbReference>
<dbReference type="OrthoDB" id="5781126at2759"/>
<keyword evidence="5" id="KW-1185">Reference proteome</keyword>
<evidence type="ECO:0000313" key="5">
    <source>
        <dbReference type="Proteomes" id="UP000005239"/>
    </source>
</evidence>
<dbReference type="GO" id="GO:0017121">
    <property type="term" value="P:plasma membrane phospholipid scrambling"/>
    <property type="evidence" value="ECO:0000318"/>
    <property type="project" value="GO_Central"/>
</dbReference>
<keyword evidence="2" id="KW-0449">Lipoprotein</keyword>
<accession>A0A8R1YIW2</accession>
<comment type="function">
    <text evidence="2">May mediate accelerated ATP-independent bidirectional transbilayer migration of phospholipids upon binding calcium ions that results in a loss of phospholipid asymmetry in the plasma membrane.</text>
</comment>
<accession>A0A2A6C189</accession>
<dbReference type="Proteomes" id="UP000005239">
    <property type="component" value="Unassembled WGS sequence"/>
</dbReference>
<comment type="cofactor">
    <cofactor evidence="2">
        <name>Ca(2+)</name>
        <dbReference type="ChEBI" id="CHEBI:29108"/>
    </cofactor>
</comment>
<dbReference type="Pfam" id="PF03803">
    <property type="entry name" value="Scramblase"/>
    <property type="match status" value="1"/>
</dbReference>
<dbReference type="PANTHER" id="PTHR23248:SF9">
    <property type="entry name" value="PHOSPHOLIPID SCRAMBLASE"/>
    <property type="match status" value="1"/>
</dbReference>
<evidence type="ECO:0000256" key="1">
    <source>
        <dbReference type="ARBA" id="ARBA00005350"/>
    </source>
</evidence>
<dbReference type="SUPFAM" id="SSF81995">
    <property type="entry name" value="beta-sandwich domain of Sec23/24"/>
    <property type="match status" value="1"/>
</dbReference>
<evidence type="ECO:0000256" key="3">
    <source>
        <dbReference type="SAM" id="MobiDB-lite"/>
    </source>
</evidence>
<evidence type="ECO:0000313" key="4">
    <source>
        <dbReference type="EnsemblMetazoa" id="PPA25626.1"/>
    </source>
</evidence>
<reference evidence="4" key="2">
    <citation type="submission" date="2022-06" db="UniProtKB">
        <authorList>
            <consortium name="EnsemblMetazoa"/>
        </authorList>
    </citation>
    <scope>IDENTIFICATION</scope>
    <source>
        <strain evidence="4">PS312</strain>
    </source>
</reference>
<feature type="compositionally biased region" description="Basic residues" evidence="3">
    <location>
        <begin position="69"/>
        <end position="80"/>
    </location>
</feature>
<feature type="region of interest" description="Disordered" evidence="3">
    <location>
        <begin position="59"/>
        <end position="153"/>
    </location>
</feature>
<reference evidence="5" key="1">
    <citation type="journal article" date="2008" name="Nat. Genet.">
        <title>The Pristionchus pacificus genome provides a unique perspective on nematode lifestyle and parasitism.</title>
        <authorList>
            <person name="Dieterich C."/>
            <person name="Clifton S.W."/>
            <person name="Schuster L.N."/>
            <person name="Chinwalla A."/>
            <person name="Delehaunty K."/>
            <person name="Dinkelacker I."/>
            <person name="Fulton L."/>
            <person name="Fulton R."/>
            <person name="Godfrey J."/>
            <person name="Minx P."/>
            <person name="Mitreva M."/>
            <person name="Roeseler W."/>
            <person name="Tian H."/>
            <person name="Witte H."/>
            <person name="Yang S.P."/>
            <person name="Wilson R.K."/>
            <person name="Sommer R.J."/>
        </authorList>
    </citation>
    <scope>NUCLEOTIDE SEQUENCE [LARGE SCALE GENOMIC DNA]</scope>
    <source>
        <strain evidence="5">PS312</strain>
    </source>
</reference>
<feature type="compositionally biased region" description="Low complexity" evidence="3">
    <location>
        <begin position="106"/>
        <end position="151"/>
    </location>
</feature>
<dbReference type="InterPro" id="IPR005552">
    <property type="entry name" value="Scramblase"/>
</dbReference>
<organism evidence="4 5">
    <name type="scientific">Pristionchus pacificus</name>
    <name type="common">Parasitic nematode worm</name>
    <dbReference type="NCBI Taxonomy" id="54126"/>
    <lineage>
        <taxon>Eukaryota</taxon>
        <taxon>Metazoa</taxon>
        <taxon>Ecdysozoa</taxon>
        <taxon>Nematoda</taxon>
        <taxon>Chromadorea</taxon>
        <taxon>Rhabditida</taxon>
        <taxon>Rhabditina</taxon>
        <taxon>Diplogasteromorpha</taxon>
        <taxon>Diplogasteroidea</taxon>
        <taxon>Neodiplogasteridae</taxon>
        <taxon>Pristionchus</taxon>
    </lineage>
</organism>
<dbReference type="AlphaFoldDB" id="A0A2A6C189"/>
<keyword evidence="2" id="KW-0106">Calcium</keyword>
<dbReference type="PANTHER" id="PTHR23248">
    <property type="entry name" value="PHOSPHOLIPID SCRAMBLASE-RELATED"/>
    <property type="match status" value="1"/>
</dbReference>
<keyword evidence="2" id="KW-0564">Palmitate</keyword>
<feature type="compositionally biased region" description="Polar residues" evidence="3">
    <location>
        <begin position="91"/>
        <end position="105"/>
    </location>
</feature>
<gene>
    <name evidence="4" type="primary">WBGene00115180</name>
</gene>
<proteinExistence type="inferred from homology"/>
<dbReference type="EnsemblMetazoa" id="PPA25626.1">
    <property type="protein sequence ID" value="PPA25626.1"/>
    <property type="gene ID" value="WBGene00115180"/>
</dbReference>
<sequence length="396" mass="43355">MRRNATTSSSIQQPDCCQPCPSLPTTATSRLDHRTSRYRTRYSIPTSFIPYQPTQVVLHTQQCSSRDTRRSKGAIHPHRNNSREATHRSSKCSNSRAAILHSNSSGYPPQQQHQQQGGYPPQQQHPPTQQQQPMPQQPMMQHQQQPMPMQPAMTPVHAAQPVAMVGGGGPPIVLAAGEQWMLVPVVPMGLTIPPGLEYLLPCAGAHVRQKTDIVEVLTDIDTPNKYCIYNDQGQFKQGLGGFVEAQLIGDSRGFYIVATDGMGRPSFAIARSSKLWTDAEMRVEAPPGVPAAYVVYNSSLCSRGGLTIFDVNHAPVLTIPFPSECDCNADRAYPVLSGGAAVGSVTRKYPGFMKSAFTTCDNFACVFPADLDVRIKAALLGCAIMIDFIDYEDKRK</sequence>
<comment type="similarity">
    <text evidence="1 2">Belongs to the phospholipid scramblase family.</text>
</comment>